<dbReference type="PANTHER" id="PTHR21255">
    <property type="entry name" value="T-COMPLEX-ASSOCIATED-TESTIS-EXPRESSED 1/ DYNEIN LIGHT CHAIN"/>
    <property type="match status" value="1"/>
</dbReference>
<comment type="similarity">
    <text evidence="1">Belongs to the dynein light chain Tctex-type family.</text>
</comment>
<dbReference type="GO" id="GO:0007018">
    <property type="term" value="P:microtubule-based movement"/>
    <property type="evidence" value="ECO:0007669"/>
    <property type="project" value="TreeGrafter"/>
</dbReference>
<dbReference type="InterPro" id="IPR038586">
    <property type="entry name" value="Tctex-1-like_sf"/>
</dbReference>
<name>A0AAV4BTR7_9GAST</name>
<dbReference type="Gene3D" id="3.30.1140.40">
    <property type="entry name" value="Tctex-1"/>
    <property type="match status" value="1"/>
</dbReference>
<evidence type="ECO:0000256" key="2">
    <source>
        <dbReference type="SAM" id="MobiDB-lite"/>
    </source>
</evidence>
<feature type="compositionally biased region" description="Basic residues" evidence="2">
    <location>
        <begin position="15"/>
        <end position="24"/>
    </location>
</feature>
<dbReference type="GO" id="GO:0005737">
    <property type="term" value="C:cytoplasm"/>
    <property type="evidence" value="ECO:0007669"/>
    <property type="project" value="TreeGrafter"/>
</dbReference>
<dbReference type="EMBL" id="BLXT01005549">
    <property type="protein sequence ID" value="GFO23871.1"/>
    <property type="molecule type" value="Genomic_DNA"/>
</dbReference>
<feature type="region of interest" description="Disordered" evidence="2">
    <location>
        <begin position="57"/>
        <end position="172"/>
    </location>
</feature>
<organism evidence="3 4">
    <name type="scientific">Plakobranchus ocellatus</name>
    <dbReference type="NCBI Taxonomy" id="259542"/>
    <lineage>
        <taxon>Eukaryota</taxon>
        <taxon>Metazoa</taxon>
        <taxon>Spiralia</taxon>
        <taxon>Lophotrochozoa</taxon>
        <taxon>Mollusca</taxon>
        <taxon>Gastropoda</taxon>
        <taxon>Heterobranchia</taxon>
        <taxon>Euthyneura</taxon>
        <taxon>Panpulmonata</taxon>
        <taxon>Sacoglossa</taxon>
        <taxon>Placobranchoidea</taxon>
        <taxon>Plakobranchidae</taxon>
        <taxon>Plakobranchus</taxon>
    </lineage>
</organism>
<gene>
    <name evidence="3" type="ORF">PoB_005037600</name>
</gene>
<dbReference type="GO" id="GO:0005868">
    <property type="term" value="C:cytoplasmic dynein complex"/>
    <property type="evidence" value="ECO:0007669"/>
    <property type="project" value="TreeGrafter"/>
</dbReference>
<dbReference type="Pfam" id="PF03645">
    <property type="entry name" value="Tctex-1"/>
    <property type="match status" value="1"/>
</dbReference>
<sequence length="287" mass="32467">MDQELSVFSAEHMLSKKPPHHLPRPKNWSNHGTGTDLRRRSRLGSIRLSNQGFTALGKVNSNRGEGGDWRGEEEDDPGFFVTTKVKQPPKEDTLSWDSSCSTNSSDEDFEDNFGSHNLSSRASGRRMSRSSRTYPPIPPSARNLSSNKLDEQGRLSSNLTGGHGSTKKVENTYRLDPKPGQAFVWFKAKRPIVNIVDQLLNDFAYNAKSGPSVTRKLCEIIMKMIKRSFDWPRYRFVCNVILAQLKGQGIIIADRALWNTAYDNVASYVYRNKFIVCVVTFHALYCE</sequence>
<dbReference type="AlphaFoldDB" id="A0AAV4BTR7"/>
<comment type="caution">
    <text evidence="3">The sequence shown here is derived from an EMBL/GenBank/DDBJ whole genome shotgun (WGS) entry which is preliminary data.</text>
</comment>
<evidence type="ECO:0000313" key="4">
    <source>
        <dbReference type="Proteomes" id="UP000735302"/>
    </source>
</evidence>
<evidence type="ECO:0000313" key="3">
    <source>
        <dbReference type="EMBL" id="GFO23871.1"/>
    </source>
</evidence>
<reference evidence="3 4" key="1">
    <citation type="journal article" date="2021" name="Elife">
        <title>Chloroplast acquisition without the gene transfer in kleptoplastic sea slugs, Plakobranchus ocellatus.</title>
        <authorList>
            <person name="Maeda T."/>
            <person name="Takahashi S."/>
            <person name="Yoshida T."/>
            <person name="Shimamura S."/>
            <person name="Takaki Y."/>
            <person name="Nagai Y."/>
            <person name="Toyoda A."/>
            <person name="Suzuki Y."/>
            <person name="Arimoto A."/>
            <person name="Ishii H."/>
            <person name="Satoh N."/>
            <person name="Nishiyama T."/>
            <person name="Hasebe M."/>
            <person name="Maruyama T."/>
            <person name="Minagawa J."/>
            <person name="Obokata J."/>
            <person name="Shigenobu S."/>
        </authorList>
    </citation>
    <scope>NUCLEOTIDE SEQUENCE [LARGE SCALE GENOMIC DNA]</scope>
</reference>
<accession>A0AAV4BTR7</accession>
<feature type="region of interest" description="Disordered" evidence="2">
    <location>
        <begin position="1"/>
        <end position="39"/>
    </location>
</feature>
<dbReference type="CDD" id="cd21451">
    <property type="entry name" value="DLC-like_TCTEX1D"/>
    <property type="match status" value="1"/>
</dbReference>
<proteinExistence type="inferred from homology"/>
<dbReference type="Proteomes" id="UP000735302">
    <property type="component" value="Unassembled WGS sequence"/>
</dbReference>
<dbReference type="InterPro" id="IPR005334">
    <property type="entry name" value="Tctex-1-like"/>
</dbReference>
<protein>
    <submittedName>
        <fullName evidence="3">TCTEX1 domain-containing protein 4</fullName>
    </submittedName>
</protein>
<dbReference type="PANTHER" id="PTHR21255:SF65">
    <property type="entry name" value="TCTEX1 DOMAIN-CONTAINING PROTEIN 2"/>
    <property type="match status" value="1"/>
</dbReference>
<evidence type="ECO:0000256" key="1">
    <source>
        <dbReference type="ARBA" id="ARBA00005361"/>
    </source>
</evidence>
<dbReference type="GO" id="GO:0045505">
    <property type="term" value="F:dynein intermediate chain binding"/>
    <property type="evidence" value="ECO:0007669"/>
    <property type="project" value="TreeGrafter"/>
</dbReference>
<keyword evidence="4" id="KW-1185">Reference proteome</keyword>
<feature type="compositionally biased region" description="Low complexity" evidence="2">
    <location>
        <begin position="95"/>
        <end position="104"/>
    </location>
</feature>